<dbReference type="RefSeq" id="WP_142443232.1">
    <property type="nucleotide sequence ID" value="NZ_SESI01000002.1"/>
</dbReference>
<dbReference type="Pfam" id="PF04967">
    <property type="entry name" value="HTH_10"/>
    <property type="match status" value="1"/>
</dbReference>
<dbReference type="AlphaFoldDB" id="A0A544QMG5"/>
<organism evidence="4 5">
    <name type="scientific">Halonotius roseus</name>
    <dbReference type="NCBI Taxonomy" id="2511997"/>
    <lineage>
        <taxon>Archaea</taxon>
        <taxon>Methanobacteriati</taxon>
        <taxon>Methanobacteriota</taxon>
        <taxon>Stenosarchaea group</taxon>
        <taxon>Halobacteria</taxon>
        <taxon>Halobacteriales</taxon>
        <taxon>Haloferacaceae</taxon>
        <taxon>Halonotius</taxon>
    </lineage>
</organism>
<reference evidence="4 5" key="1">
    <citation type="submission" date="2019-02" db="EMBL/GenBank/DDBJ databases">
        <title>Halonotius sp. a new haloqrchaeon isolated from saline water.</title>
        <authorList>
            <person name="Duran-Viseras A."/>
            <person name="Sanchez-Porro C."/>
            <person name="Ventosa A."/>
        </authorList>
    </citation>
    <scope>NUCLEOTIDE SEQUENCE [LARGE SCALE GENOMIC DNA]</scope>
    <source>
        <strain evidence="4 5">F9-27</strain>
    </source>
</reference>
<sequence length="223" mass="24856">MTQARLTVTLPEQIWIGDVSRHHPDAVFKIMTAVPDSGAAFALLKLQTTEPDDLIGSIADHEEITESSVIQQTEQEVTVQVETVSPPLLHLSAQASGMPIEFPVEITDGKATVDVTGSHERLSELASQLRNFDLTFSIEYIQERLHTTQLLSERQQELVLKAIELGYYDTPRDCSLTELAEKAGIAKSTCSETLHRAEETMIKQFIDDIPTPMESERRVTIPE</sequence>
<comment type="caution">
    <text evidence="4">The sequence shown here is derived from an EMBL/GenBank/DDBJ whole genome shotgun (WGS) entry which is preliminary data.</text>
</comment>
<gene>
    <name evidence="4" type="ORF">EWF95_06325</name>
</gene>
<evidence type="ECO:0000313" key="4">
    <source>
        <dbReference type="EMBL" id="TQQ80108.1"/>
    </source>
</evidence>
<keyword evidence="5" id="KW-1185">Reference proteome</keyword>
<evidence type="ECO:0000259" key="3">
    <source>
        <dbReference type="Pfam" id="PF04967"/>
    </source>
</evidence>
<evidence type="ECO:0000313" key="5">
    <source>
        <dbReference type="Proteomes" id="UP000315385"/>
    </source>
</evidence>
<protein>
    <submittedName>
        <fullName evidence="4">Helix-turn-helix domain-containing protein</fullName>
    </submittedName>
</protein>
<dbReference type="PANTHER" id="PTHR34236">
    <property type="entry name" value="DIMETHYL SULFOXIDE REDUCTASE TRANSCRIPTIONAL ACTIVATOR"/>
    <property type="match status" value="1"/>
</dbReference>
<dbReference type="OrthoDB" id="51502at2157"/>
<dbReference type="PANTHER" id="PTHR34236:SF1">
    <property type="entry name" value="DIMETHYL SULFOXIDE REDUCTASE TRANSCRIPTIONAL ACTIVATOR"/>
    <property type="match status" value="1"/>
</dbReference>
<feature type="domain" description="HTH bat-type" evidence="3">
    <location>
        <begin position="151"/>
        <end position="202"/>
    </location>
</feature>
<proteinExistence type="predicted"/>
<accession>A0A544QMG5</accession>
<evidence type="ECO:0000256" key="1">
    <source>
        <dbReference type="ARBA" id="ARBA00023015"/>
    </source>
</evidence>
<keyword evidence="1" id="KW-0805">Transcription regulation</keyword>
<dbReference type="InterPro" id="IPR007050">
    <property type="entry name" value="HTH_bacterioopsin"/>
</dbReference>
<evidence type="ECO:0000256" key="2">
    <source>
        <dbReference type="ARBA" id="ARBA00023163"/>
    </source>
</evidence>
<dbReference type="Proteomes" id="UP000315385">
    <property type="component" value="Unassembled WGS sequence"/>
</dbReference>
<dbReference type="EMBL" id="SESI01000002">
    <property type="protein sequence ID" value="TQQ80108.1"/>
    <property type="molecule type" value="Genomic_DNA"/>
</dbReference>
<name>A0A544QMG5_9EURY</name>
<keyword evidence="2" id="KW-0804">Transcription</keyword>